<keyword evidence="2" id="KW-1185">Reference proteome</keyword>
<gene>
    <name evidence="1" type="ORF">NDEV_2060</name>
</gene>
<evidence type="ECO:0000313" key="2">
    <source>
        <dbReference type="Proteomes" id="UP000196239"/>
    </source>
</evidence>
<sequence length="317" mass="38503">MKKYAMLQFRRTLLGIRYKAEKQFMPKKPHHFSLENIDQILGDYSRRLFSGLKDEEYNILKWLAKNGAQSLSEINEFRRWSVKRHLYGSKRIFSLIDQEYVRIIVINKRKKYDLTMKGLLAVLAVTHFEDIHLIQTYRKSLQRKIKKIKLVKWSLDFIKYEIALVMNYNYLQGLDWTRFKFVQWYWDNLKDEDTIISEIIVNPIFLKKNNVATEDYNYIKKEYLRLFFILNFCTIKISLGKQVNPNILEKDQTGRKFIHLWHHYLIWDTSEKSLKERQQYRTIKKNAEKPYREYLESIEKEAKEIVLKNGYEISNKT</sequence>
<protein>
    <submittedName>
        <fullName evidence="1">Uncharacterized protein</fullName>
    </submittedName>
</protein>
<dbReference type="AlphaFoldDB" id="A0A128A666"/>
<reference evidence="2" key="1">
    <citation type="submission" date="2015-10" db="EMBL/GenBank/DDBJ databases">
        <authorList>
            <person name="Lehtovirta-Morley L.E."/>
            <person name="Vieille C."/>
        </authorList>
    </citation>
    <scope>NUCLEOTIDE SEQUENCE [LARGE SCALE GENOMIC DNA]</scope>
</reference>
<accession>A0A128A666</accession>
<dbReference type="EMBL" id="LN890280">
    <property type="protein sequence ID" value="CUR52822.1"/>
    <property type="molecule type" value="Genomic_DNA"/>
</dbReference>
<dbReference type="KEGG" id="ndv:NDEV_2060"/>
<name>A0A128A666_9ARCH</name>
<organism evidence="1 2">
    <name type="scientific">Nitrosotalea devaniterrae</name>
    <dbReference type="NCBI Taxonomy" id="1078905"/>
    <lineage>
        <taxon>Archaea</taxon>
        <taxon>Nitrososphaerota</taxon>
        <taxon>Nitrososphaeria</taxon>
        <taxon>Nitrosotaleales</taxon>
        <taxon>Nitrosotaleaceae</taxon>
        <taxon>Nitrosotalea</taxon>
    </lineage>
</organism>
<proteinExistence type="predicted"/>
<evidence type="ECO:0000313" key="1">
    <source>
        <dbReference type="EMBL" id="CUR52822.1"/>
    </source>
</evidence>
<dbReference type="Proteomes" id="UP000196239">
    <property type="component" value="Chromosome 1"/>
</dbReference>